<reference evidence="1" key="1">
    <citation type="submission" date="2014-09" db="EMBL/GenBank/DDBJ databases">
        <authorList>
            <person name="Magalhaes I.L.F."/>
            <person name="Oliveira U."/>
            <person name="Santos F.R."/>
            <person name="Vidigal T.H.D.A."/>
            <person name="Brescovit A.D."/>
            <person name="Santos A.J."/>
        </authorList>
    </citation>
    <scope>NUCLEOTIDE SEQUENCE</scope>
    <source>
        <tissue evidence="1">Shoot tissue taken approximately 20 cm above the soil surface</tissue>
    </source>
</reference>
<name>A0A0A9ADN1_ARUDO</name>
<proteinExistence type="predicted"/>
<reference evidence="1" key="2">
    <citation type="journal article" date="2015" name="Data Brief">
        <title>Shoot transcriptome of the giant reed, Arundo donax.</title>
        <authorList>
            <person name="Barrero R.A."/>
            <person name="Guerrero F.D."/>
            <person name="Moolhuijzen P."/>
            <person name="Goolsby J.A."/>
            <person name="Tidwell J."/>
            <person name="Bellgard S.E."/>
            <person name="Bellgard M.I."/>
        </authorList>
    </citation>
    <scope>NUCLEOTIDE SEQUENCE</scope>
    <source>
        <tissue evidence="1">Shoot tissue taken approximately 20 cm above the soil surface</tissue>
    </source>
</reference>
<dbReference type="EMBL" id="GBRH01248151">
    <property type="protein sequence ID" value="JAD49744.1"/>
    <property type="molecule type" value="Transcribed_RNA"/>
</dbReference>
<accession>A0A0A9ADN1</accession>
<dbReference type="AlphaFoldDB" id="A0A0A9ADN1"/>
<organism evidence="1">
    <name type="scientific">Arundo donax</name>
    <name type="common">Giant reed</name>
    <name type="synonym">Donax arundinaceus</name>
    <dbReference type="NCBI Taxonomy" id="35708"/>
    <lineage>
        <taxon>Eukaryota</taxon>
        <taxon>Viridiplantae</taxon>
        <taxon>Streptophyta</taxon>
        <taxon>Embryophyta</taxon>
        <taxon>Tracheophyta</taxon>
        <taxon>Spermatophyta</taxon>
        <taxon>Magnoliopsida</taxon>
        <taxon>Liliopsida</taxon>
        <taxon>Poales</taxon>
        <taxon>Poaceae</taxon>
        <taxon>PACMAD clade</taxon>
        <taxon>Arundinoideae</taxon>
        <taxon>Arundineae</taxon>
        <taxon>Arundo</taxon>
    </lineage>
</organism>
<protein>
    <submittedName>
        <fullName evidence="1">Uncharacterized protein</fullName>
    </submittedName>
</protein>
<sequence>MWSTFLVMLTKKILVKPKQSHGLLTNKKNQSHQSYKKQVRVSQQQNKLIQFRIGLPCTPIRVEQLHGCRS</sequence>
<evidence type="ECO:0000313" key="1">
    <source>
        <dbReference type="EMBL" id="JAD49744.1"/>
    </source>
</evidence>